<evidence type="ECO:0000313" key="9">
    <source>
        <dbReference type="Proteomes" id="UP000184501"/>
    </source>
</evidence>
<feature type="transmembrane region" description="Helical" evidence="6">
    <location>
        <begin position="249"/>
        <end position="266"/>
    </location>
</feature>
<evidence type="ECO:0000313" key="8">
    <source>
        <dbReference type="EMBL" id="SHE73095.1"/>
    </source>
</evidence>
<organism evidence="8 9">
    <name type="scientific">Streptoalloteichus hindustanus</name>
    <dbReference type="NCBI Taxonomy" id="2017"/>
    <lineage>
        <taxon>Bacteria</taxon>
        <taxon>Bacillati</taxon>
        <taxon>Actinomycetota</taxon>
        <taxon>Actinomycetes</taxon>
        <taxon>Pseudonocardiales</taxon>
        <taxon>Pseudonocardiaceae</taxon>
        <taxon>Streptoalloteichus</taxon>
    </lineage>
</organism>
<keyword evidence="3 6" id="KW-0812">Transmembrane</keyword>
<keyword evidence="9" id="KW-1185">Reference proteome</keyword>
<dbReference type="RefSeq" id="WP_073479970.1">
    <property type="nucleotide sequence ID" value="NZ_FQVN01000001.1"/>
</dbReference>
<evidence type="ECO:0000256" key="3">
    <source>
        <dbReference type="ARBA" id="ARBA00022692"/>
    </source>
</evidence>
<evidence type="ECO:0000256" key="6">
    <source>
        <dbReference type="SAM" id="Phobius"/>
    </source>
</evidence>
<dbReference type="PANTHER" id="PTHR35007">
    <property type="entry name" value="INTEGRAL MEMBRANE PROTEIN-RELATED"/>
    <property type="match status" value="1"/>
</dbReference>
<dbReference type="OrthoDB" id="3712305at2"/>
<proteinExistence type="predicted"/>
<evidence type="ECO:0000256" key="1">
    <source>
        <dbReference type="ARBA" id="ARBA00004651"/>
    </source>
</evidence>
<feature type="transmembrane region" description="Helical" evidence="6">
    <location>
        <begin position="55"/>
        <end position="82"/>
    </location>
</feature>
<accession>A0A1M4VW10</accession>
<dbReference type="PANTHER" id="PTHR35007:SF4">
    <property type="entry name" value="CONSERVED TRANSMEMBRANE PROTEIN-RELATED"/>
    <property type="match status" value="1"/>
</dbReference>
<comment type="subcellular location">
    <subcellularLocation>
        <location evidence="1">Cell membrane</location>
        <topology evidence="1">Multi-pass membrane protein</topology>
    </subcellularLocation>
</comment>
<keyword evidence="4 6" id="KW-1133">Transmembrane helix</keyword>
<name>A0A1M4VW10_STRHI</name>
<keyword evidence="2" id="KW-1003">Cell membrane</keyword>
<dbReference type="EMBL" id="FQVN01000001">
    <property type="protein sequence ID" value="SHE73095.1"/>
    <property type="molecule type" value="Genomic_DNA"/>
</dbReference>
<keyword evidence="5 6" id="KW-0472">Membrane</keyword>
<dbReference type="GO" id="GO:0005886">
    <property type="term" value="C:plasma membrane"/>
    <property type="evidence" value="ECO:0007669"/>
    <property type="project" value="UniProtKB-SubCell"/>
</dbReference>
<evidence type="ECO:0000256" key="4">
    <source>
        <dbReference type="ARBA" id="ARBA00022989"/>
    </source>
</evidence>
<feature type="transmembrane region" description="Helical" evidence="6">
    <location>
        <begin position="210"/>
        <end position="229"/>
    </location>
</feature>
<evidence type="ECO:0000256" key="5">
    <source>
        <dbReference type="ARBA" id="ARBA00023136"/>
    </source>
</evidence>
<dbReference type="Proteomes" id="UP000184501">
    <property type="component" value="Unassembled WGS sequence"/>
</dbReference>
<evidence type="ECO:0000259" key="7">
    <source>
        <dbReference type="Pfam" id="PF00482"/>
    </source>
</evidence>
<dbReference type="InterPro" id="IPR018076">
    <property type="entry name" value="T2SS_GspF_dom"/>
</dbReference>
<dbReference type="STRING" id="2017.SAMN05444320_101910"/>
<protein>
    <submittedName>
        <fullName evidence="8">Tight adherence protein B</fullName>
    </submittedName>
</protein>
<dbReference type="AlphaFoldDB" id="A0A1M4VW10"/>
<evidence type="ECO:0000256" key="2">
    <source>
        <dbReference type="ARBA" id="ARBA00022475"/>
    </source>
</evidence>
<sequence>MLTAALVLVMAVLVWPATPARRRLRVLRSTLHGGVEQLLRRCAAAVPLSTPSLTVLGGLAGLLLAGPGGAVAGAVTVGTVWARWRARRAEAQRVSAVANLARALRLLVAELRAGAHPATAAEGATADADPQVATVLTTLAAASRLGGDMNLALRAASGEHPVFGDALEGLANAWALSERFGVPLADLVDALCADLDHRVRFTRQVHAGMAGPRATAAVLAALPLLGVLLGEAVGASPWSVLTTSTAGQALLAIGACLICAGLTWSARLTGKAAQR</sequence>
<feature type="domain" description="Type II secretion system protein GspF" evidence="7">
    <location>
        <begin position="103"/>
        <end position="227"/>
    </location>
</feature>
<gene>
    <name evidence="8" type="ORF">SAMN05444320_101910</name>
</gene>
<reference evidence="8 9" key="1">
    <citation type="submission" date="2016-11" db="EMBL/GenBank/DDBJ databases">
        <authorList>
            <person name="Jaros S."/>
            <person name="Januszkiewicz K."/>
            <person name="Wedrychowicz H."/>
        </authorList>
    </citation>
    <scope>NUCLEOTIDE SEQUENCE [LARGE SCALE GENOMIC DNA]</scope>
    <source>
        <strain evidence="8 9">DSM 44523</strain>
    </source>
</reference>
<dbReference type="Pfam" id="PF00482">
    <property type="entry name" value="T2SSF"/>
    <property type="match status" value="1"/>
</dbReference>